<proteinExistence type="inferred from homology"/>
<evidence type="ECO:0000256" key="1">
    <source>
        <dbReference type="ARBA" id="ARBA00007251"/>
    </source>
</evidence>
<evidence type="ECO:0000256" key="4">
    <source>
        <dbReference type="RuleBase" id="RU003814"/>
    </source>
</evidence>
<dbReference type="Pfam" id="PF01008">
    <property type="entry name" value="IF-2B"/>
    <property type="match status" value="2"/>
</dbReference>
<dbReference type="OrthoDB" id="2461at2759"/>
<comment type="similarity">
    <text evidence="1 4">Belongs to the eIF-2B alpha/beta/delta subunits family.</text>
</comment>
<dbReference type="SUPFAM" id="SSF100950">
    <property type="entry name" value="NagB/RpiA/CoA transferase-like"/>
    <property type="match status" value="1"/>
</dbReference>
<dbReference type="AlphaFoldDB" id="A0A507D6Z6"/>
<evidence type="ECO:0000313" key="8">
    <source>
        <dbReference type="Proteomes" id="UP000320475"/>
    </source>
</evidence>
<dbReference type="EMBL" id="QEAM01000069">
    <property type="protein sequence ID" value="TPX47772.1"/>
    <property type="molecule type" value="Genomic_DNA"/>
</dbReference>
<dbReference type="GO" id="GO:0019509">
    <property type="term" value="P:L-methionine salvage from methylthioadenosine"/>
    <property type="evidence" value="ECO:0007669"/>
    <property type="project" value="TreeGrafter"/>
</dbReference>
<protein>
    <submittedName>
        <fullName evidence="5">S-methyl-5-thioribose-1-phosphate isomerase</fullName>
    </submittedName>
</protein>
<dbReference type="InterPro" id="IPR000649">
    <property type="entry name" value="IF-2B-related"/>
</dbReference>
<dbReference type="Gene3D" id="1.20.120.420">
    <property type="entry name" value="translation initiation factor eif-2b, domain 1"/>
    <property type="match status" value="1"/>
</dbReference>
<sequence>MPTPQVTMQENGLPGLKAIKYRRGSLEILNQLLLPWESVYEEVRGVDDGHAAIKTMKIRGAPAIAIVAALSLAVELHIQANHAAHSELLTSTPSQVVEYILSKLEYLTTSRPTAVNLFDAAKKLGDLVTRRLATLKQESNGATENASNTTKGCHTIIEAYIQAAEDMLRQDLTDNKSIGRFGADFISSLYPPDAVINLVTHCNTGSLATSGWGTALGIIREMKQPYELVYEHIPATLVTDNMVGELLKRGGISAVVVGADRVTANGDTANKIGTYQLALLAHYHNVPFIVAAPSSSIDVSLAHGDYIDIEMRPQIEVVQIRGQVVEDVAGDLKEPFEEGIIPRPQSVTIGIAAPGIAVWNPAFDVTPAKFISAIVTEVGVVTREFGSDVYDLKSFLSGKGVLKE</sequence>
<dbReference type="InterPro" id="IPR037171">
    <property type="entry name" value="NagB/RpiA_transferase-like"/>
</dbReference>
<comment type="caution">
    <text evidence="5">The sequence shown here is derived from an EMBL/GenBank/DDBJ whole genome shotgun (WGS) entry which is preliminary data.</text>
</comment>
<keyword evidence="7" id="KW-1185">Reference proteome</keyword>
<dbReference type="PANTHER" id="PTHR43475:SF1">
    <property type="entry name" value="METHYLTHIORIBOSE-1-PHOSPHATE ISOMERASE"/>
    <property type="match status" value="1"/>
</dbReference>
<evidence type="ECO:0000256" key="3">
    <source>
        <dbReference type="ARBA" id="ARBA00023235"/>
    </source>
</evidence>
<dbReference type="Gene3D" id="3.40.50.10470">
    <property type="entry name" value="Translation initiation factor eif-2b, domain 2"/>
    <property type="match status" value="1"/>
</dbReference>
<dbReference type="FunFam" id="1.20.120.420:FF:000003">
    <property type="entry name" value="Methylthioribose-1-phosphate isomerase"/>
    <property type="match status" value="1"/>
</dbReference>
<accession>A0A507D6Z6</accession>
<dbReference type="GO" id="GO:0046523">
    <property type="term" value="F:S-methyl-5-thioribose-1-phosphate isomerase activity"/>
    <property type="evidence" value="ECO:0007669"/>
    <property type="project" value="TreeGrafter"/>
</dbReference>
<dbReference type="Proteomes" id="UP000317494">
    <property type="component" value="Unassembled WGS sequence"/>
</dbReference>
<gene>
    <name evidence="5" type="primary">MRI1</name>
    <name evidence="6" type="ORF">SeLEV6574_g02466</name>
    <name evidence="5" type="ORF">SeMB42_g03335</name>
</gene>
<dbReference type="Proteomes" id="UP000320475">
    <property type="component" value="Unassembled WGS sequence"/>
</dbReference>
<dbReference type="InterPro" id="IPR027363">
    <property type="entry name" value="M1Pi_N"/>
</dbReference>
<dbReference type="InterPro" id="IPR042529">
    <property type="entry name" value="IF_2B-like_C"/>
</dbReference>
<dbReference type="EMBL" id="QEAN01000117">
    <property type="protein sequence ID" value="TPX47389.1"/>
    <property type="molecule type" value="Genomic_DNA"/>
</dbReference>
<dbReference type="VEuPathDB" id="FungiDB:SeMB42_g03335"/>
<organism evidence="5 7">
    <name type="scientific">Synchytrium endobioticum</name>
    <dbReference type="NCBI Taxonomy" id="286115"/>
    <lineage>
        <taxon>Eukaryota</taxon>
        <taxon>Fungi</taxon>
        <taxon>Fungi incertae sedis</taxon>
        <taxon>Chytridiomycota</taxon>
        <taxon>Chytridiomycota incertae sedis</taxon>
        <taxon>Chytridiomycetes</taxon>
        <taxon>Synchytriales</taxon>
        <taxon>Synchytriaceae</taxon>
        <taxon>Synchytrium</taxon>
    </lineage>
</organism>
<evidence type="ECO:0000313" key="7">
    <source>
        <dbReference type="Proteomes" id="UP000317494"/>
    </source>
</evidence>
<keyword evidence="2" id="KW-0486">Methionine biosynthesis</keyword>
<reference evidence="7 8" key="1">
    <citation type="journal article" date="2019" name="Sci. Rep.">
        <title>Comparative genomics of chytrid fungi reveal insights into the obligate biotrophic and pathogenic lifestyle of Synchytrium endobioticum.</title>
        <authorList>
            <person name="van de Vossenberg B.T.L.H."/>
            <person name="Warris S."/>
            <person name="Nguyen H.D.T."/>
            <person name="van Gent-Pelzer M.P.E."/>
            <person name="Joly D.L."/>
            <person name="van de Geest H.C."/>
            <person name="Bonants P.J.M."/>
            <person name="Smith D.S."/>
            <person name="Levesque C.A."/>
            <person name="van der Lee T.A.J."/>
        </authorList>
    </citation>
    <scope>NUCLEOTIDE SEQUENCE [LARGE SCALE GENOMIC DNA]</scope>
    <source>
        <strain evidence="6 8">LEV6574</strain>
        <strain evidence="5 7">MB42</strain>
    </source>
</reference>
<evidence type="ECO:0000313" key="6">
    <source>
        <dbReference type="EMBL" id="TPX47772.1"/>
    </source>
</evidence>
<dbReference type="PANTHER" id="PTHR43475">
    <property type="entry name" value="METHYLTHIORIBOSE-1-PHOSPHATE ISOMERASE"/>
    <property type="match status" value="1"/>
</dbReference>
<evidence type="ECO:0000313" key="5">
    <source>
        <dbReference type="EMBL" id="TPX47389.1"/>
    </source>
</evidence>
<name>A0A507D6Z6_9FUNG</name>
<keyword evidence="2" id="KW-0028">Amino-acid biosynthesis</keyword>
<keyword evidence="3 5" id="KW-0413">Isomerase</keyword>
<evidence type="ECO:0000256" key="2">
    <source>
        <dbReference type="ARBA" id="ARBA00023167"/>
    </source>
</evidence>
<dbReference type="STRING" id="286115.A0A507D6Z6"/>